<evidence type="ECO:0000256" key="1">
    <source>
        <dbReference type="SAM" id="MobiDB-lite"/>
    </source>
</evidence>
<accession>A0A1I7CKL5</accession>
<proteinExistence type="predicted"/>
<reference evidence="3 4" key="1">
    <citation type="submission" date="2016-10" db="EMBL/GenBank/DDBJ databases">
        <authorList>
            <person name="de Groot N.N."/>
        </authorList>
    </citation>
    <scope>NUCLEOTIDE SEQUENCE [LARGE SCALE GENOMIC DNA]</scope>
    <source>
        <strain evidence="3 4">CGMCC 1.6493</strain>
    </source>
</reference>
<evidence type="ECO:0000259" key="2">
    <source>
        <dbReference type="PROSITE" id="PS50943"/>
    </source>
</evidence>
<feature type="domain" description="HTH cro/C1-type" evidence="2">
    <location>
        <begin position="16"/>
        <end position="73"/>
    </location>
</feature>
<organism evidence="3 4">
    <name type="scientific">Halomonas saccharevitans</name>
    <dbReference type="NCBI Taxonomy" id="416872"/>
    <lineage>
        <taxon>Bacteria</taxon>
        <taxon>Pseudomonadati</taxon>
        <taxon>Pseudomonadota</taxon>
        <taxon>Gammaproteobacteria</taxon>
        <taxon>Oceanospirillales</taxon>
        <taxon>Halomonadaceae</taxon>
        <taxon>Halomonas</taxon>
    </lineage>
</organism>
<gene>
    <name evidence="3" type="ORF">SAMN04487956_1491</name>
</gene>
<dbReference type="Pfam" id="PF13560">
    <property type="entry name" value="HTH_31"/>
    <property type="match status" value="1"/>
</dbReference>
<dbReference type="SMART" id="SM00530">
    <property type="entry name" value="HTH_XRE"/>
    <property type="match status" value="1"/>
</dbReference>
<dbReference type="CDD" id="cd00093">
    <property type="entry name" value="HTH_XRE"/>
    <property type="match status" value="1"/>
</dbReference>
<dbReference type="InterPro" id="IPR010982">
    <property type="entry name" value="Lambda_DNA-bd_dom_sf"/>
</dbReference>
<name>A0A1I7CKL5_9GAMM</name>
<dbReference type="EMBL" id="FPAQ01000049">
    <property type="protein sequence ID" value="SFT99962.1"/>
    <property type="molecule type" value="Genomic_DNA"/>
</dbReference>
<evidence type="ECO:0000313" key="3">
    <source>
        <dbReference type="EMBL" id="SFT99962.1"/>
    </source>
</evidence>
<sequence>MSSHDESYRKSFGARLSAARKRTGMNQAQLADFAGIGRATLSRYERGDLTPPTDVLAELAMVLKPYDVSLEWLLYGTLAEEEEPHPFLLRRFGSLVALRFTSGGSAEVLMGLPEVVRFLRGCKTLVERSENPSQEVVDSAGVLIRHFCEREEQAGFLADVPIAAHGVRLEPSIPDWDTAEDLARWTVFNGTEELEANEPEKGNREPAGVRQDISGEGHQIAGGNIENNGGVSIGRRSKE</sequence>
<dbReference type="Gene3D" id="1.10.260.40">
    <property type="entry name" value="lambda repressor-like DNA-binding domains"/>
    <property type="match status" value="1"/>
</dbReference>
<protein>
    <submittedName>
        <fullName evidence="3">Helix-turn-helix domain-containing protein</fullName>
    </submittedName>
</protein>
<dbReference type="AlphaFoldDB" id="A0A1I7CKL5"/>
<dbReference type="Proteomes" id="UP000199594">
    <property type="component" value="Unassembled WGS sequence"/>
</dbReference>
<dbReference type="OrthoDB" id="9792093at2"/>
<dbReference type="InterPro" id="IPR001387">
    <property type="entry name" value="Cro/C1-type_HTH"/>
</dbReference>
<dbReference type="SUPFAM" id="SSF47413">
    <property type="entry name" value="lambda repressor-like DNA-binding domains"/>
    <property type="match status" value="1"/>
</dbReference>
<dbReference type="RefSeq" id="WP_089851964.1">
    <property type="nucleotide sequence ID" value="NZ_FPAQ01000049.1"/>
</dbReference>
<evidence type="ECO:0000313" key="4">
    <source>
        <dbReference type="Proteomes" id="UP000199594"/>
    </source>
</evidence>
<dbReference type="PROSITE" id="PS50943">
    <property type="entry name" value="HTH_CROC1"/>
    <property type="match status" value="1"/>
</dbReference>
<feature type="region of interest" description="Disordered" evidence="1">
    <location>
        <begin position="192"/>
        <end position="239"/>
    </location>
</feature>
<dbReference type="GO" id="GO:0003677">
    <property type="term" value="F:DNA binding"/>
    <property type="evidence" value="ECO:0007669"/>
    <property type="project" value="InterPro"/>
</dbReference>